<keyword evidence="6 8" id="KW-1133">Transmembrane helix</keyword>
<feature type="transmembrane region" description="Helical" evidence="8">
    <location>
        <begin position="74"/>
        <end position="92"/>
    </location>
</feature>
<feature type="transmembrane region" description="Helical" evidence="8">
    <location>
        <begin position="20"/>
        <end position="38"/>
    </location>
</feature>
<dbReference type="InterPro" id="IPR037294">
    <property type="entry name" value="ABC_BtuC-like"/>
</dbReference>
<feature type="transmembrane region" description="Helical" evidence="8">
    <location>
        <begin position="201"/>
        <end position="221"/>
    </location>
</feature>
<evidence type="ECO:0000256" key="5">
    <source>
        <dbReference type="ARBA" id="ARBA00022692"/>
    </source>
</evidence>
<keyword evidence="4" id="KW-1003">Cell membrane</keyword>
<feature type="transmembrane region" description="Helical" evidence="8">
    <location>
        <begin position="104"/>
        <end position="122"/>
    </location>
</feature>
<evidence type="ECO:0000256" key="2">
    <source>
        <dbReference type="ARBA" id="ARBA00007935"/>
    </source>
</evidence>
<dbReference type="PANTHER" id="PTHR30472:SF24">
    <property type="entry name" value="FERRIC ENTEROBACTIN TRANSPORT SYSTEM PERMEASE PROTEIN FEPG"/>
    <property type="match status" value="1"/>
</dbReference>
<dbReference type="PANTHER" id="PTHR30472">
    <property type="entry name" value="FERRIC ENTEROBACTIN TRANSPORT SYSTEM PERMEASE PROTEIN"/>
    <property type="match status" value="1"/>
</dbReference>
<evidence type="ECO:0000256" key="1">
    <source>
        <dbReference type="ARBA" id="ARBA00004651"/>
    </source>
</evidence>
<dbReference type="RefSeq" id="WP_285609002.1">
    <property type="nucleotide sequence ID" value="NZ_BSSD01000002.1"/>
</dbReference>
<evidence type="ECO:0000313" key="10">
    <source>
        <dbReference type="Proteomes" id="UP001165042"/>
    </source>
</evidence>
<comment type="subcellular location">
    <subcellularLocation>
        <location evidence="1">Cell membrane</location>
        <topology evidence="1">Multi-pass membrane protein</topology>
    </subcellularLocation>
</comment>
<keyword evidence="3" id="KW-0813">Transport</keyword>
<feature type="transmembrane region" description="Helical" evidence="8">
    <location>
        <begin position="128"/>
        <end position="148"/>
    </location>
</feature>
<proteinExistence type="inferred from homology"/>
<organism evidence="9 10">
    <name type="scientific">Actinokineospora globicatena</name>
    <dbReference type="NCBI Taxonomy" id="103729"/>
    <lineage>
        <taxon>Bacteria</taxon>
        <taxon>Bacillati</taxon>
        <taxon>Actinomycetota</taxon>
        <taxon>Actinomycetes</taxon>
        <taxon>Pseudonocardiales</taxon>
        <taxon>Pseudonocardiaceae</taxon>
        <taxon>Actinokineospora</taxon>
    </lineage>
</organism>
<dbReference type="EMBL" id="BSSD01000002">
    <property type="protein sequence ID" value="GLW90654.1"/>
    <property type="molecule type" value="Genomic_DNA"/>
</dbReference>
<accession>A0A9W6QLE8</accession>
<gene>
    <name evidence="9" type="ORF">Aglo03_14700</name>
</gene>
<dbReference type="GO" id="GO:0005886">
    <property type="term" value="C:plasma membrane"/>
    <property type="evidence" value="ECO:0007669"/>
    <property type="project" value="UniProtKB-SubCell"/>
</dbReference>
<feature type="transmembrane region" description="Helical" evidence="8">
    <location>
        <begin position="318"/>
        <end position="338"/>
    </location>
</feature>
<evidence type="ECO:0000256" key="4">
    <source>
        <dbReference type="ARBA" id="ARBA00022475"/>
    </source>
</evidence>
<feature type="transmembrane region" description="Helical" evidence="8">
    <location>
        <begin position="249"/>
        <end position="273"/>
    </location>
</feature>
<comment type="similarity">
    <text evidence="2">Belongs to the binding-protein-dependent transport system permease family. FecCD subfamily.</text>
</comment>
<keyword evidence="10" id="KW-1185">Reference proteome</keyword>
<name>A0A9W6QLE8_9PSEU</name>
<evidence type="ECO:0000256" key="8">
    <source>
        <dbReference type="SAM" id="Phobius"/>
    </source>
</evidence>
<dbReference type="InterPro" id="IPR000522">
    <property type="entry name" value="ABC_transptr_permease_BtuC"/>
</dbReference>
<dbReference type="GO" id="GO:0033214">
    <property type="term" value="P:siderophore-iron import into cell"/>
    <property type="evidence" value="ECO:0007669"/>
    <property type="project" value="TreeGrafter"/>
</dbReference>
<dbReference type="GO" id="GO:0022857">
    <property type="term" value="F:transmembrane transporter activity"/>
    <property type="evidence" value="ECO:0007669"/>
    <property type="project" value="InterPro"/>
</dbReference>
<feature type="transmembrane region" description="Helical" evidence="8">
    <location>
        <begin position="160"/>
        <end position="181"/>
    </location>
</feature>
<keyword evidence="5 8" id="KW-0812">Transmembrane</keyword>
<keyword evidence="7 8" id="KW-0472">Membrane</keyword>
<protein>
    <submittedName>
        <fullName evidence="9">ABC transporter permease</fullName>
    </submittedName>
</protein>
<evidence type="ECO:0000256" key="3">
    <source>
        <dbReference type="ARBA" id="ARBA00022448"/>
    </source>
</evidence>
<dbReference type="Gene3D" id="1.10.3470.10">
    <property type="entry name" value="ABC transporter involved in vitamin B12 uptake, BtuC"/>
    <property type="match status" value="1"/>
</dbReference>
<dbReference type="Proteomes" id="UP001165042">
    <property type="component" value="Unassembled WGS sequence"/>
</dbReference>
<comment type="caution">
    <text evidence="9">The sequence shown here is derived from an EMBL/GenBank/DDBJ whole genome shotgun (WGS) entry which is preliminary data.</text>
</comment>
<reference evidence="9" key="1">
    <citation type="submission" date="2023-02" db="EMBL/GenBank/DDBJ databases">
        <title>Actinokineospora globicatena NBRC 15670.</title>
        <authorList>
            <person name="Ichikawa N."/>
            <person name="Sato H."/>
            <person name="Tonouchi N."/>
        </authorList>
    </citation>
    <scope>NUCLEOTIDE SEQUENCE</scope>
    <source>
        <strain evidence="9">NBRC 15670</strain>
    </source>
</reference>
<sequence>MTTPVLRLGPLSVRVRRRPVVVGVVLLAALVVISAVTLTTGDYPATVADVVRTVFGQGPPGLELVVTRFRLPRLLVAIGVGAALGAAGAIFQSISRNPLGSPDVIGFTTGSATGAVLVLLVFDDLQVSVAAGAVIGGLLSAVLVYLLAYRGGVQGFRLILVGLGVSTILASINTYLLSRAAVQEARLAQLWLLGSVTGRTWQHVTTLWISLAVLLPVVLTVGRKMSMLEMGDSTAQSLGIPPERTRLTLVLLGVALTAVATAAAGPIGFIALAAPQVATRLTRSAGPGLLPATITGAVLLTAADLAGQRLIPDIQLPVGLATGAVGGVYLMWLLAMQWRKNSKP</sequence>
<dbReference type="CDD" id="cd06550">
    <property type="entry name" value="TM_ABC_iron-siderophores_like"/>
    <property type="match status" value="1"/>
</dbReference>
<evidence type="ECO:0000256" key="6">
    <source>
        <dbReference type="ARBA" id="ARBA00022989"/>
    </source>
</evidence>
<dbReference type="SUPFAM" id="SSF81345">
    <property type="entry name" value="ABC transporter involved in vitamin B12 uptake, BtuC"/>
    <property type="match status" value="1"/>
</dbReference>
<dbReference type="Pfam" id="PF01032">
    <property type="entry name" value="FecCD"/>
    <property type="match status" value="1"/>
</dbReference>
<evidence type="ECO:0000256" key="7">
    <source>
        <dbReference type="ARBA" id="ARBA00023136"/>
    </source>
</evidence>
<evidence type="ECO:0000313" key="9">
    <source>
        <dbReference type="EMBL" id="GLW90654.1"/>
    </source>
</evidence>
<dbReference type="AlphaFoldDB" id="A0A9W6QLE8"/>